<comment type="caution">
    <text evidence="2">The sequence shown here is derived from an EMBL/GenBank/DDBJ whole genome shotgun (WGS) entry which is preliminary data.</text>
</comment>
<evidence type="ECO:0000313" key="2">
    <source>
        <dbReference type="EMBL" id="KAL0572338.1"/>
    </source>
</evidence>
<name>A0ABR3FAJ2_9AGAR</name>
<gene>
    <name evidence="2" type="ORF">V5O48_009628</name>
</gene>
<dbReference type="EMBL" id="JBAHYK010000642">
    <property type="protein sequence ID" value="KAL0572338.1"/>
    <property type="molecule type" value="Genomic_DNA"/>
</dbReference>
<feature type="region of interest" description="Disordered" evidence="1">
    <location>
        <begin position="577"/>
        <end position="598"/>
    </location>
</feature>
<evidence type="ECO:0000313" key="3">
    <source>
        <dbReference type="Proteomes" id="UP001465976"/>
    </source>
</evidence>
<keyword evidence="3" id="KW-1185">Reference proteome</keyword>
<reference evidence="2 3" key="1">
    <citation type="submission" date="2024-02" db="EMBL/GenBank/DDBJ databases">
        <title>A draft genome for the cacao thread blight pathogen Marasmius crinis-equi.</title>
        <authorList>
            <person name="Cohen S.P."/>
            <person name="Baruah I.K."/>
            <person name="Amoako-Attah I."/>
            <person name="Bukari Y."/>
            <person name="Meinhardt L.W."/>
            <person name="Bailey B.A."/>
        </authorList>
    </citation>
    <scope>NUCLEOTIDE SEQUENCE [LARGE SCALE GENOMIC DNA]</scope>
    <source>
        <strain evidence="2 3">GH-76</strain>
    </source>
</reference>
<organism evidence="2 3">
    <name type="scientific">Marasmius crinis-equi</name>
    <dbReference type="NCBI Taxonomy" id="585013"/>
    <lineage>
        <taxon>Eukaryota</taxon>
        <taxon>Fungi</taxon>
        <taxon>Dikarya</taxon>
        <taxon>Basidiomycota</taxon>
        <taxon>Agaricomycotina</taxon>
        <taxon>Agaricomycetes</taxon>
        <taxon>Agaricomycetidae</taxon>
        <taxon>Agaricales</taxon>
        <taxon>Marasmiineae</taxon>
        <taxon>Marasmiaceae</taxon>
        <taxon>Marasmius</taxon>
    </lineage>
</organism>
<dbReference type="Proteomes" id="UP001465976">
    <property type="component" value="Unassembled WGS sequence"/>
</dbReference>
<accession>A0ABR3FAJ2</accession>
<sequence length="598" mass="68016">MGAADRLFTRFLSRPPEKIDLNDLDSRCEGILEALAVVSNSLATRDVRTPGVARALDKHWPRVWDWILVFSRAAIGNPHALSDRGILAAECLTISVTNLFIYPTFLPGFERREETLIPLIKVAPAILGLTTELWLWTTEIFEDVNPSIPQHLMHSSYLLLLNYNSISMDPGLEALKTDIENHLSCVIRDERWDIGLVFVKGIIRETGQDPIYQGKAPHEHIVYLNTLIAYPRPLVLGKLIRNDVIRWVLLLMERYISLPARAWATISTVHEVESKVELTALCLSFIRCCIDVDVYFSLQALDEGLLLTVFKAASLLQNKVSSPTIENRNGPDTHTESALDMLVSHLVGLFRFLTSTAPHYPILVRLVCWIRKLKKLGFDNDDDRAFSGYAEIRDSWRTLKGEVSRRHALMYETGRFQSILICGDKQKRAWKSDHKAICDRLNEGIRDGSWARRPSYFDLAFMRQQVISDMESVKAEEIDQVLDAYYQDSTTPSAEASKAEAEGIVWIDYAVWPPKLTVRSVKESCQLVVEYREEYAARLFMDETESLDGLEAIATVPWLGSQTNRFSIVLGIYEEDFSEKGGNEEDEEHEERESDSTS</sequence>
<evidence type="ECO:0000256" key="1">
    <source>
        <dbReference type="SAM" id="MobiDB-lite"/>
    </source>
</evidence>
<protein>
    <submittedName>
        <fullName evidence="2">Uncharacterized protein</fullName>
    </submittedName>
</protein>
<proteinExistence type="predicted"/>